<evidence type="ECO:0008006" key="3">
    <source>
        <dbReference type="Google" id="ProtNLM"/>
    </source>
</evidence>
<gene>
    <name evidence="1" type="ORF">FB465_4896</name>
</gene>
<protein>
    <recommendedName>
        <fullName evidence="3">Bifunctional DNA primase/polymerase-like protein</fullName>
    </recommendedName>
</protein>
<keyword evidence="2" id="KW-1185">Reference proteome</keyword>
<reference evidence="1 2" key="1">
    <citation type="submission" date="2019-06" db="EMBL/GenBank/DDBJ databases">
        <title>Sequencing the genomes of 1000 actinobacteria strains.</title>
        <authorList>
            <person name="Klenk H.-P."/>
        </authorList>
    </citation>
    <scope>NUCLEOTIDE SEQUENCE [LARGE SCALE GENOMIC DNA]</scope>
    <source>
        <strain evidence="1 2">DSM 41649</strain>
    </source>
</reference>
<accession>A0A561EVX6</accession>
<dbReference type="OrthoDB" id="3852429at2"/>
<evidence type="ECO:0000313" key="2">
    <source>
        <dbReference type="Proteomes" id="UP000318416"/>
    </source>
</evidence>
<evidence type="ECO:0000313" key="1">
    <source>
        <dbReference type="EMBL" id="TWE19767.1"/>
    </source>
</evidence>
<proteinExistence type="predicted"/>
<sequence>MENTPRDRAVDWLAAAAPDPEACRREWERTGLGVSLLPAGRLWDVLLVPGDLGQLTHSVLARLPGGAGPVFADFGDEHCGFLVPVGTAARWVGTGVRGAGDGTWVVVPHPAGRSRGVRWLAPPDGSGRLTDPVLLELALHEAAARLYVAE</sequence>
<dbReference type="EMBL" id="VIVR01000001">
    <property type="protein sequence ID" value="TWE19767.1"/>
    <property type="molecule type" value="Genomic_DNA"/>
</dbReference>
<comment type="caution">
    <text evidence="1">The sequence shown here is derived from an EMBL/GenBank/DDBJ whole genome shotgun (WGS) entry which is preliminary data.</text>
</comment>
<organism evidence="1 2">
    <name type="scientific">Kitasatospora atroaurantiaca</name>
    <dbReference type="NCBI Taxonomy" id="285545"/>
    <lineage>
        <taxon>Bacteria</taxon>
        <taxon>Bacillati</taxon>
        <taxon>Actinomycetota</taxon>
        <taxon>Actinomycetes</taxon>
        <taxon>Kitasatosporales</taxon>
        <taxon>Streptomycetaceae</taxon>
        <taxon>Kitasatospora</taxon>
    </lineage>
</organism>
<name>A0A561EVX6_9ACTN</name>
<dbReference type="AlphaFoldDB" id="A0A561EVX6"/>
<dbReference type="Proteomes" id="UP000318416">
    <property type="component" value="Unassembled WGS sequence"/>
</dbReference>
<dbReference type="RefSeq" id="WP_145793764.1">
    <property type="nucleotide sequence ID" value="NZ_BAAABR010000049.1"/>
</dbReference>